<dbReference type="Proteomes" id="UP000068447">
    <property type="component" value="Chromosome"/>
</dbReference>
<evidence type="ECO:0000256" key="3">
    <source>
        <dbReference type="ARBA" id="ARBA00022475"/>
    </source>
</evidence>
<protein>
    <recommendedName>
        <fullName evidence="10">MATE family efflux transporter</fullName>
    </recommendedName>
</protein>
<proteinExistence type="predicted"/>
<feature type="transmembrane region" description="Helical" evidence="7">
    <location>
        <begin position="319"/>
        <end position="342"/>
    </location>
</feature>
<evidence type="ECO:0000256" key="4">
    <source>
        <dbReference type="ARBA" id="ARBA00022692"/>
    </source>
</evidence>
<dbReference type="PANTHER" id="PTHR42925">
    <property type="entry name" value="MULTIDRUG AND TOXIN EFFLUX PROTEIN MATE FAMILY"/>
    <property type="match status" value="1"/>
</dbReference>
<evidence type="ECO:0000256" key="5">
    <source>
        <dbReference type="ARBA" id="ARBA00022989"/>
    </source>
</evidence>
<evidence type="ECO:0008006" key="10">
    <source>
        <dbReference type="Google" id="ProtNLM"/>
    </source>
</evidence>
<evidence type="ECO:0000256" key="1">
    <source>
        <dbReference type="ARBA" id="ARBA00004429"/>
    </source>
</evidence>
<dbReference type="InterPro" id="IPR048279">
    <property type="entry name" value="MdtK-like"/>
</dbReference>
<organism evidence="8 9">
    <name type="scientific">Lacimicrobium alkaliphilum</name>
    <dbReference type="NCBI Taxonomy" id="1526571"/>
    <lineage>
        <taxon>Bacteria</taxon>
        <taxon>Pseudomonadati</taxon>
        <taxon>Pseudomonadota</taxon>
        <taxon>Gammaproteobacteria</taxon>
        <taxon>Alteromonadales</taxon>
        <taxon>Alteromonadaceae</taxon>
        <taxon>Lacimicrobium</taxon>
    </lineage>
</organism>
<keyword evidence="2" id="KW-0813">Transport</keyword>
<reference evidence="8 9" key="1">
    <citation type="submission" date="2015-12" db="EMBL/GenBank/DDBJ databases">
        <title>Complete genome of Lacimicrobium alkaliphilum KCTC 32984.</title>
        <authorList>
            <person name="Kim S.-G."/>
            <person name="Lee Y.-J."/>
        </authorList>
    </citation>
    <scope>NUCLEOTIDE SEQUENCE [LARGE SCALE GENOMIC DNA]</scope>
    <source>
        <strain evidence="8 9">YelD216</strain>
    </source>
</reference>
<name>A0A0U3B011_9ALTE</name>
<keyword evidence="4 7" id="KW-0812">Transmembrane</keyword>
<dbReference type="InterPro" id="IPR047135">
    <property type="entry name" value="YsiQ"/>
</dbReference>
<feature type="transmembrane region" description="Helical" evidence="7">
    <location>
        <begin position="130"/>
        <end position="147"/>
    </location>
</feature>
<feature type="transmembrane region" description="Helical" evidence="7">
    <location>
        <begin position="159"/>
        <end position="183"/>
    </location>
</feature>
<dbReference type="PANTHER" id="PTHR42925:SF2">
    <property type="entry name" value="NA+ DRIVEN MULTIDRUG EFFLUX PUMP"/>
    <property type="match status" value="1"/>
</dbReference>
<dbReference type="RefSeq" id="WP_062482543.1">
    <property type="nucleotide sequence ID" value="NZ_CP013650.1"/>
</dbReference>
<feature type="transmembrane region" description="Helical" evidence="7">
    <location>
        <begin position="383"/>
        <end position="404"/>
    </location>
</feature>
<keyword evidence="3" id="KW-1003">Cell membrane</keyword>
<dbReference type="GO" id="GO:0005886">
    <property type="term" value="C:plasma membrane"/>
    <property type="evidence" value="ECO:0007669"/>
    <property type="project" value="UniProtKB-SubCell"/>
</dbReference>
<evidence type="ECO:0000256" key="6">
    <source>
        <dbReference type="ARBA" id="ARBA00023136"/>
    </source>
</evidence>
<keyword evidence="6 7" id="KW-0472">Membrane</keyword>
<keyword evidence="5 7" id="KW-1133">Transmembrane helix</keyword>
<dbReference type="GO" id="GO:0015297">
    <property type="term" value="F:antiporter activity"/>
    <property type="evidence" value="ECO:0007669"/>
    <property type="project" value="InterPro"/>
</dbReference>
<evidence type="ECO:0000256" key="2">
    <source>
        <dbReference type="ARBA" id="ARBA00022448"/>
    </source>
</evidence>
<dbReference type="Pfam" id="PF01554">
    <property type="entry name" value="MatE"/>
    <property type="match status" value="2"/>
</dbReference>
<evidence type="ECO:0000256" key="7">
    <source>
        <dbReference type="SAM" id="Phobius"/>
    </source>
</evidence>
<gene>
    <name evidence="8" type="ORF">AT746_16430</name>
</gene>
<dbReference type="KEGG" id="lal:AT746_16430"/>
<comment type="subcellular location">
    <subcellularLocation>
        <location evidence="1">Cell inner membrane</location>
        <topology evidence="1">Multi-pass membrane protein</topology>
    </subcellularLocation>
</comment>
<accession>A0A0U3B011</accession>
<dbReference type="AlphaFoldDB" id="A0A0U3B011"/>
<dbReference type="PIRSF" id="PIRSF006603">
    <property type="entry name" value="DinF"/>
    <property type="match status" value="1"/>
</dbReference>
<feature type="transmembrane region" description="Helical" evidence="7">
    <location>
        <begin position="273"/>
        <end position="298"/>
    </location>
</feature>
<dbReference type="STRING" id="1526571.AT746_16430"/>
<dbReference type="OrthoDB" id="9806302at2"/>
<evidence type="ECO:0000313" key="8">
    <source>
        <dbReference type="EMBL" id="ALS99695.1"/>
    </source>
</evidence>
<sequence>MTESKAQQKGLWGLSKPLLMEQALQFSVPLIDTLFLSIISDSAAGAAGALTPVLFLCGNLLWVIVFAGASIANQRLGAGMQEKAVATIWIFSGWSLLLSAILALLLFWSIEGIIALMGLDGELAYFTGQYLHVTFALIMIWSAKAICQSILNMFGLPGWNLLANLIYFIANILGNTIVVFQLFGLPEYGITGVAWASVIASLSGVLISMLAIGYHVPLRSSWLSLKRNFRSVSQNLMRIGAPGTIEPISFDLNLLVLNSLAAKLGTLALTAKIYIFNTFMLGVIISVALTTATQILVTQKVGAGKLAQADQQLRRSLRAALWGTAVVAAVLTAFHHPIISLYTQEQQLLAGAGWWFLLTALSEPGRTINIMVGFNLRATGDGWYISVAGPLFTWLVALPMAYVMTFWLDWGLSGLLLGALLDECGRALLFWRRWQQQRWHHSHIQAREAARSEHHL</sequence>
<feature type="transmembrane region" description="Helical" evidence="7">
    <location>
        <begin position="354"/>
        <end position="376"/>
    </location>
</feature>
<keyword evidence="9" id="KW-1185">Reference proteome</keyword>
<feature type="transmembrane region" description="Helical" evidence="7">
    <location>
        <begin position="84"/>
        <end position="110"/>
    </location>
</feature>
<dbReference type="InterPro" id="IPR002528">
    <property type="entry name" value="MATE_fam"/>
</dbReference>
<dbReference type="NCBIfam" id="TIGR00797">
    <property type="entry name" value="matE"/>
    <property type="match status" value="1"/>
</dbReference>
<evidence type="ECO:0000313" key="9">
    <source>
        <dbReference type="Proteomes" id="UP000068447"/>
    </source>
</evidence>
<dbReference type="EMBL" id="CP013650">
    <property type="protein sequence ID" value="ALS99695.1"/>
    <property type="molecule type" value="Genomic_DNA"/>
</dbReference>
<dbReference type="GO" id="GO:0042910">
    <property type="term" value="F:xenobiotic transmembrane transporter activity"/>
    <property type="evidence" value="ECO:0007669"/>
    <property type="project" value="InterPro"/>
</dbReference>
<feature type="transmembrane region" description="Helical" evidence="7">
    <location>
        <begin position="195"/>
        <end position="218"/>
    </location>
</feature>
<feature type="transmembrane region" description="Helical" evidence="7">
    <location>
        <begin position="53"/>
        <end position="72"/>
    </location>
</feature>